<dbReference type="SUPFAM" id="SSF54001">
    <property type="entry name" value="Cysteine proteinases"/>
    <property type="match status" value="1"/>
</dbReference>
<dbReference type="AlphaFoldDB" id="A0A0J8DAJ8"/>
<dbReference type="InterPro" id="IPR038765">
    <property type="entry name" value="Papain-like_cys_pep_sf"/>
</dbReference>
<dbReference type="PANTHER" id="PTHR46333:SF2">
    <property type="entry name" value="CYTOKINESIS PROTEIN 3"/>
    <property type="match status" value="1"/>
</dbReference>
<proteinExistence type="predicted"/>
<feature type="domain" description="Transglutaminase-like" evidence="2">
    <location>
        <begin position="203"/>
        <end position="259"/>
    </location>
</feature>
<organism evidence="3 4">
    <name type="scientific">Clostridium cylindrosporum DSM 605</name>
    <dbReference type="NCBI Taxonomy" id="1121307"/>
    <lineage>
        <taxon>Bacteria</taxon>
        <taxon>Bacillati</taxon>
        <taxon>Bacillota</taxon>
        <taxon>Clostridia</taxon>
        <taxon>Eubacteriales</taxon>
        <taxon>Clostridiaceae</taxon>
        <taxon>Clostridium</taxon>
    </lineage>
</organism>
<sequence length="325" mass="36743">MRKFTGKLLSMVIGAFIVSASFSGVASASAPMDNKEFSITIKQGVYKATTPSMPTYSVSNYNEFYKALDSSIKNVDSSVKMVFKNSYLKGNLQGFRSNFEKIISFVGTGSYVESYSAYQYTEDGNEVYVIYYNYHMSIDEVKRKTSQVNSLVASITSKIVTSSMSDYQKEKAIHDYIVNTARYDVENLDKDTIPIDSHTPYGILVNKVAVCDGYATTMKKMLDAVGVDSQIVVGTGDGVPHAWNLVKINSIWYHVDPTWDDPISYLNGQLKPILSYDFFNKTDSYMARTHYWIKENYPKADLSKYQPKKGTRFMPSRYIVKSINK</sequence>
<accession>A0A0J8DAJ8</accession>
<dbReference type="InterPro" id="IPR052557">
    <property type="entry name" value="CAP/Cytokinesis_protein"/>
</dbReference>
<dbReference type="Gene3D" id="3.10.620.30">
    <property type="match status" value="1"/>
</dbReference>
<dbReference type="PATRIC" id="fig|1121307.3.peg.2046"/>
<reference evidence="3 4" key="1">
    <citation type="submission" date="2015-06" db="EMBL/GenBank/DDBJ databases">
        <title>Draft genome sequence of the purine-degrading Clostridium cylindrosporum HC-1 (DSM 605).</title>
        <authorList>
            <person name="Poehlein A."/>
            <person name="Schiel-Bengelsdorf B."/>
            <person name="Bengelsdorf F."/>
            <person name="Daniel R."/>
            <person name="Duerre P."/>
        </authorList>
    </citation>
    <scope>NUCLEOTIDE SEQUENCE [LARGE SCALE GENOMIC DNA]</scope>
    <source>
        <strain evidence="3 4">DSM 605</strain>
    </source>
</reference>
<dbReference type="OrthoDB" id="9788327at2"/>
<evidence type="ECO:0000256" key="1">
    <source>
        <dbReference type="SAM" id="SignalP"/>
    </source>
</evidence>
<feature type="chain" id="PRO_5005296239" evidence="1">
    <location>
        <begin position="29"/>
        <end position="325"/>
    </location>
</feature>
<evidence type="ECO:0000259" key="2">
    <source>
        <dbReference type="SMART" id="SM00460"/>
    </source>
</evidence>
<keyword evidence="1" id="KW-0732">Signal</keyword>
<gene>
    <name evidence="3" type="ORF">CLCY_5c01110</name>
</gene>
<evidence type="ECO:0000313" key="4">
    <source>
        <dbReference type="Proteomes" id="UP000036756"/>
    </source>
</evidence>
<dbReference type="InterPro" id="IPR002931">
    <property type="entry name" value="Transglutaminase-like"/>
</dbReference>
<feature type="signal peptide" evidence="1">
    <location>
        <begin position="1"/>
        <end position="28"/>
    </location>
</feature>
<dbReference type="Pfam" id="PF01841">
    <property type="entry name" value="Transglut_core"/>
    <property type="match status" value="1"/>
</dbReference>
<comment type="caution">
    <text evidence="3">The sequence shown here is derived from an EMBL/GenBank/DDBJ whole genome shotgun (WGS) entry which is preliminary data.</text>
</comment>
<dbReference type="STRING" id="1121307.CLCY_5c01110"/>
<protein>
    <submittedName>
        <fullName evidence="3">Transglutaminase domain-containing protein</fullName>
    </submittedName>
</protein>
<keyword evidence="4" id="KW-1185">Reference proteome</keyword>
<dbReference type="SMART" id="SM00460">
    <property type="entry name" value="TGc"/>
    <property type="match status" value="1"/>
</dbReference>
<dbReference type="PANTHER" id="PTHR46333">
    <property type="entry name" value="CYTOKINESIS PROTEIN 3"/>
    <property type="match status" value="1"/>
</dbReference>
<name>A0A0J8DAJ8_CLOCY</name>
<dbReference type="EMBL" id="LFVU01000004">
    <property type="protein sequence ID" value="KMT22872.1"/>
    <property type="molecule type" value="Genomic_DNA"/>
</dbReference>
<dbReference type="GO" id="GO:0005737">
    <property type="term" value="C:cytoplasm"/>
    <property type="evidence" value="ECO:0007669"/>
    <property type="project" value="TreeGrafter"/>
</dbReference>
<dbReference type="Proteomes" id="UP000036756">
    <property type="component" value="Unassembled WGS sequence"/>
</dbReference>
<evidence type="ECO:0000313" key="3">
    <source>
        <dbReference type="EMBL" id="KMT22872.1"/>
    </source>
</evidence>
<dbReference type="RefSeq" id="WP_048569603.1">
    <property type="nucleotide sequence ID" value="NZ_LFVU01000004.1"/>
</dbReference>